<evidence type="ECO:0000259" key="1">
    <source>
        <dbReference type="SMART" id="SM00861"/>
    </source>
</evidence>
<dbReference type="InterPro" id="IPR033248">
    <property type="entry name" value="Transketolase_C"/>
</dbReference>
<dbReference type="Proteomes" id="UP000606889">
    <property type="component" value="Unassembled WGS sequence"/>
</dbReference>
<dbReference type="SUPFAM" id="SSF52922">
    <property type="entry name" value="TK C-terminal domain-like"/>
    <property type="match status" value="1"/>
</dbReference>
<accession>A0ABR7EHX3</accession>
<comment type="caution">
    <text evidence="2">The sequence shown here is derived from an EMBL/GenBank/DDBJ whole genome shotgun (WGS) entry which is preliminary data.</text>
</comment>
<dbReference type="PANTHER" id="PTHR43825:SF5">
    <property type="entry name" value="HYPOTHETICAL TRANSKETOLASE FAMILY PROTEIN"/>
    <property type="match status" value="1"/>
</dbReference>
<dbReference type="Gene3D" id="3.40.50.970">
    <property type="match status" value="1"/>
</dbReference>
<feature type="domain" description="Transketolase-like pyrimidine-binding" evidence="1">
    <location>
        <begin position="22"/>
        <end position="187"/>
    </location>
</feature>
<dbReference type="InterPro" id="IPR005475">
    <property type="entry name" value="Transketolase-like_Pyr-bd"/>
</dbReference>
<dbReference type="SMART" id="SM00861">
    <property type="entry name" value="Transket_pyr"/>
    <property type="match status" value="1"/>
</dbReference>
<evidence type="ECO:0000313" key="2">
    <source>
        <dbReference type="EMBL" id="MBC5649377.1"/>
    </source>
</evidence>
<proteinExistence type="predicted"/>
<name>A0ABR7EHX3_9FIRM</name>
<dbReference type="InterPro" id="IPR029061">
    <property type="entry name" value="THDP-binding"/>
</dbReference>
<sequence length="329" mass="36216">MAEFDTQGGKFTFCCIDYAKAIDVKGTITAEILDMIEDDDRVIYVMNDSVARGTKTREMMEKKPGRVVDFGIQEMNTITAAAALASKGYLPYFQTYGPFLTLHALDQVHNDICYNDFPVRLISTHAGVSSGYGPTHNTILDFAMFNAMPNMTMVAPCDAMMAKKMLRASLDYPHPLMIRIPRGEEPDVYTDDSYQYEFGKAITISEGQDITLIATGSMVFHSVQAARKLEALGFDVGVIDMHTVSPIDTAAVIHAAEHSRAILTVEDHCIDGGLGTIVGEVIARAGITTRFKKAALPSEFSPYAYPEELYPYYKLDADGIADTALNLMR</sequence>
<reference evidence="2 3" key="1">
    <citation type="submission" date="2020-08" db="EMBL/GenBank/DDBJ databases">
        <title>Genome public.</title>
        <authorList>
            <person name="Liu C."/>
            <person name="Sun Q."/>
        </authorList>
    </citation>
    <scope>NUCLEOTIDE SEQUENCE [LARGE SCALE GENOMIC DNA]</scope>
    <source>
        <strain evidence="2 3">NSJ-35</strain>
    </source>
</reference>
<dbReference type="PANTHER" id="PTHR43825">
    <property type="entry name" value="PYRUVATE DEHYDROGENASE E1 COMPONENT"/>
    <property type="match status" value="1"/>
</dbReference>
<gene>
    <name evidence="2" type="ORF">H8S18_13600</name>
</gene>
<keyword evidence="3" id="KW-1185">Reference proteome</keyword>
<dbReference type="EMBL" id="JACOON010000007">
    <property type="protein sequence ID" value="MBC5649377.1"/>
    <property type="molecule type" value="Genomic_DNA"/>
</dbReference>
<dbReference type="Gene3D" id="3.40.50.920">
    <property type="match status" value="1"/>
</dbReference>
<organism evidence="2 3">
    <name type="scientific">Christensenella tenuis</name>
    <dbReference type="NCBI Taxonomy" id="2763033"/>
    <lineage>
        <taxon>Bacteria</taxon>
        <taxon>Bacillati</taxon>
        <taxon>Bacillota</taxon>
        <taxon>Clostridia</taxon>
        <taxon>Christensenellales</taxon>
        <taxon>Christensenellaceae</taxon>
        <taxon>Christensenella</taxon>
    </lineage>
</organism>
<dbReference type="Pfam" id="PF02780">
    <property type="entry name" value="Transketolase_C"/>
    <property type="match status" value="1"/>
</dbReference>
<dbReference type="InterPro" id="IPR009014">
    <property type="entry name" value="Transketo_C/PFOR_II"/>
</dbReference>
<dbReference type="RefSeq" id="WP_186858812.1">
    <property type="nucleotide sequence ID" value="NZ_JACOON010000007.1"/>
</dbReference>
<protein>
    <recommendedName>
        <fullName evidence="1">Transketolase-like pyrimidine-binding domain-containing protein</fullName>
    </recommendedName>
</protein>
<dbReference type="SUPFAM" id="SSF52518">
    <property type="entry name" value="Thiamin diphosphate-binding fold (THDP-binding)"/>
    <property type="match status" value="1"/>
</dbReference>
<evidence type="ECO:0000313" key="3">
    <source>
        <dbReference type="Proteomes" id="UP000606889"/>
    </source>
</evidence>
<dbReference type="CDD" id="cd07033">
    <property type="entry name" value="TPP_PYR_DXS_TK_like"/>
    <property type="match status" value="1"/>
</dbReference>
<dbReference type="Pfam" id="PF02779">
    <property type="entry name" value="Transket_pyr"/>
    <property type="match status" value="1"/>
</dbReference>
<dbReference type="InterPro" id="IPR051157">
    <property type="entry name" value="PDH/Transketolase"/>
</dbReference>